<proteinExistence type="inferred from homology"/>
<dbReference type="Pfam" id="PF07676">
    <property type="entry name" value="PD40"/>
    <property type="match status" value="3"/>
</dbReference>
<keyword evidence="3" id="KW-0732">Signal</keyword>
<dbReference type="InterPro" id="IPR011042">
    <property type="entry name" value="6-blade_b-propeller_TolB-like"/>
</dbReference>
<name>A0A1J5RDZ6_9ZZZZ</name>
<dbReference type="NCBIfam" id="TIGR02800">
    <property type="entry name" value="propeller_TolB"/>
    <property type="match status" value="1"/>
</dbReference>
<comment type="similarity">
    <text evidence="2">Belongs to the TolB family.</text>
</comment>
<reference evidence="6" key="1">
    <citation type="submission" date="2016-10" db="EMBL/GenBank/DDBJ databases">
        <title>Sequence of Gallionella enrichment culture.</title>
        <authorList>
            <person name="Poehlein A."/>
            <person name="Muehling M."/>
            <person name="Daniel R."/>
        </authorList>
    </citation>
    <scope>NUCLEOTIDE SEQUENCE</scope>
</reference>
<evidence type="ECO:0000256" key="2">
    <source>
        <dbReference type="ARBA" id="ARBA00009820"/>
    </source>
</evidence>
<dbReference type="Gene3D" id="3.40.50.10070">
    <property type="entry name" value="TolB, N-terminal domain"/>
    <property type="match status" value="1"/>
</dbReference>
<organism evidence="6">
    <name type="scientific">mine drainage metagenome</name>
    <dbReference type="NCBI Taxonomy" id="410659"/>
    <lineage>
        <taxon>unclassified sequences</taxon>
        <taxon>metagenomes</taxon>
        <taxon>ecological metagenomes</taxon>
    </lineage>
</organism>
<dbReference type="SUPFAM" id="SSF52964">
    <property type="entry name" value="TolB, N-terminal domain"/>
    <property type="match status" value="1"/>
</dbReference>
<dbReference type="SUPFAM" id="SSF69304">
    <property type="entry name" value="Tricorn protease N-terminal domain"/>
    <property type="match status" value="1"/>
</dbReference>
<evidence type="ECO:0000256" key="1">
    <source>
        <dbReference type="ARBA" id="ARBA00004418"/>
    </source>
</evidence>
<comment type="subcellular location">
    <subcellularLocation>
        <location evidence="1">Periplasm</location>
    </subcellularLocation>
</comment>
<evidence type="ECO:0000256" key="4">
    <source>
        <dbReference type="ARBA" id="ARBA00022764"/>
    </source>
</evidence>
<gene>
    <name evidence="6" type="primary">tolB_12</name>
    <name evidence="6" type="ORF">GALL_237480</name>
</gene>
<keyword evidence="4" id="KW-0574">Periplasm</keyword>
<dbReference type="EMBL" id="MLJW01000189">
    <property type="protein sequence ID" value="OIQ94318.1"/>
    <property type="molecule type" value="Genomic_DNA"/>
</dbReference>
<feature type="domain" description="TolB N-terminal" evidence="5">
    <location>
        <begin position="28"/>
        <end position="133"/>
    </location>
</feature>
<accession>A0A1J5RDZ6</accession>
<protein>
    <submittedName>
        <fullName evidence="6">Protein TolB</fullName>
    </submittedName>
</protein>
<dbReference type="PANTHER" id="PTHR36842:SF1">
    <property type="entry name" value="PROTEIN TOLB"/>
    <property type="match status" value="1"/>
</dbReference>
<evidence type="ECO:0000313" key="6">
    <source>
        <dbReference type="EMBL" id="OIQ94318.1"/>
    </source>
</evidence>
<dbReference type="InterPro" id="IPR011659">
    <property type="entry name" value="WD40"/>
</dbReference>
<dbReference type="HAMAP" id="MF_00671">
    <property type="entry name" value="TolB"/>
    <property type="match status" value="1"/>
</dbReference>
<dbReference type="GO" id="GO:0017038">
    <property type="term" value="P:protein import"/>
    <property type="evidence" value="ECO:0007669"/>
    <property type="project" value="InterPro"/>
</dbReference>
<sequence length="443" mass="49155">MRQTIVTAFAAVLVVAGLWAAPASAQVQIDINHPNVQPLPIAITDLFGASAQDSQTGRDISQVVSADLERSGLFRPIDPKAFIQTPDSLQIQPRFADWKAINAQALVNGKAEMTQDGHLRVEFRLWDVGAEQALIGQAYNASPLGWRRIAHMIADAIYKRLTGESGYFDTQIVYVAESGPLKHRVKRLAIMDQDGENHRFLTDGADLVLTPRFSPTTRDITYMSYYRERPRVYVLHLDTGRREVLGDFPGMTFAPRFSPDGNSVIMSLEHSGSSDIYVMDLRTRHVTQLTSTPNIDTSPCYSPDGTQITFNSDRGGNQQLYVMNADGSNIHRISFGAGRYATPVWSPRGDLIAFTKWTGGTFYIGVMRPDGSGERLLTQGYLVEGPTWAPNGRVLAFWRQERMTSRGRGGSDKLYTIDLTGFNERQLITPLDGSDPAWSPLLP</sequence>
<dbReference type="GO" id="GO:0042597">
    <property type="term" value="C:periplasmic space"/>
    <property type="evidence" value="ECO:0007669"/>
    <property type="project" value="UniProtKB-SubCell"/>
</dbReference>
<dbReference type="AlphaFoldDB" id="A0A1J5RDZ6"/>
<dbReference type="InterPro" id="IPR007195">
    <property type="entry name" value="TolB_N"/>
</dbReference>
<dbReference type="InterPro" id="IPR014167">
    <property type="entry name" value="Tol-Pal_TolB"/>
</dbReference>
<dbReference type="Pfam" id="PF04052">
    <property type="entry name" value="TolB_N"/>
    <property type="match status" value="1"/>
</dbReference>
<comment type="caution">
    <text evidence="6">The sequence shown here is derived from an EMBL/GenBank/DDBJ whole genome shotgun (WGS) entry which is preliminary data.</text>
</comment>
<evidence type="ECO:0000256" key="3">
    <source>
        <dbReference type="ARBA" id="ARBA00022729"/>
    </source>
</evidence>
<dbReference type="Gene3D" id="2.120.10.30">
    <property type="entry name" value="TolB, C-terminal domain"/>
    <property type="match status" value="1"/>
</dbReference>
<evidence type="ECO:0000259" key="5">
    <source>
        <dbReference type="Pfam" id="PF04052"/>
    </source>
</evidence>
<dbReference type="PANTHER" id="PTHR36842">
    <property type="entry name" value="PROTEIN TOLB HOMOLOG"/>
    <property type="match status" value="1"/>
</dbReference>